<dbReference type="SUPFAM" id="SSF56645">
    <property type="entry name" value="Acyl-CoA dehydrogenase NM domain-like"/>
    <property type="match status" value="1"/>
</dbReference>
<dbReference type="EMBL" id="BAAAGX010000028">
    <property type="protein sequence ID" value="GAA0269872.1"/>
    <property type="molecule type" value="Genomic_DNA"/>
</dbReference>
<dbReference type="InterPro" id="IPR052161">
    <property type="entry name" value="Mycobact_Acyl-CoA_DH"/>
</dbReference>
<dbReference type="Gene3D" id="1.10.540.10">
    <property type="entry name" value="Acyl-CoA dehydrogenase/oxidase, N-terminal domain"/>
    <property type="match status" value="1"/>
</dbReference>
<reference evidence="11" key="1">
    <citation type="journal article" date="2019" name="Int. J. Syst. Evol. Microbiol.">
        <title>The Global Catalogue of Microorganisms (GCM) 10K type strain sequencing project: providing services to taxonomists for standard genome sequencing and annotation.</title>
        <authorList>
            <consortium name="The Broad Institute Genomics Platform"/>
            <consortium name="The Broad Institute Genome Sequencing Center for Infectious Disease"/>
            <person name="Wu L."/>
            <person name="Ma J."/>
        </authorList>
    </citation>
    <scope>NUCLEOTIDE SEQUENCE [LARGE SCALE GENOMIC DNA]</scope>
    <source>
        <strain evidence="11">JCM 10425</strain>
    </source>
</reference>
<dbReference type="PANTHER" id="PTHR43292:SF3">
    <property type="entry name" value="ACYL-COA DEHYDROGENASE FADE29"/>
    <property type="match status" value="1"/>
</dbReference>
<keyword evidence="4 6" id="KW-0274">FAD</keyword>
<comment type="similarity">
    <text evidence="2 6">Belongs to the acyl-CoA dehydrogenase family.</text>
</comment>
<feature type="domain" description="Acyl-CoA oxidase/dehydrogenase middle" evidence="8">
    <location>
        <begin position="122"/>
        <end position="209"/>
    </location>
</feature>
<keyword evidence="3 6" id="KW-0285">Flavoprotein</keyword>
<gene>
    <name evidence="10" type="ORF">GCM10009539_66310</name>
</gene>
<evidence type="ECO:0000256" key="2">
    <source>
        <dbReference type="ARBA" id="ARBA00009347"/>
    </source>
</evidence>
<dbReference type="InterPro" id="IPR013786">
    <property type="entry name" value="AcylCoA_DH/ox_N"/>
</dbReference>
<dbReference type="Pfam" id="PF02771">
    <property type="entry name" value="Acyl-CoA_dh_N"/>
    <property type="match status" value="1"/>
</dbReference>
<name>A0ABP3EMC4_9ACTN</name>
<feature type="domain" description="Acyl-CoA dehydrogenase/oxidase C-terminal" evidence="7">
    <location>
        <begin position="228"/>
        <end position="380"/>
    </location>
</feature>
<sequence length="389" mass="42783">MLIDLTPEQRALRDEMRAYFAGVLSPAERSAMLVDRHGPEYRDLIRRLGRDGWLGLGWPTEYGGRGLGPVEQQLFVNEATRADVPLPSVTLETVGPTLQRFGTEDQKAKFLPGILRGDVHFAIGYTEPEAGTDLASLRTRAVRDGADYVVNGQKIFTTGGHDADYVWLACRTDPDAPKHRGISILIVDTRDPGYSWTPIITSDGAHHVNATYYRDVRVPVTMRVGEENRGWRLITTQLNHERVMLGPAGRLGGLLDRVRSWASTRTDPDGTPLLDRPDVRRSLGRVHAFQRANELLNWQVAAAAGGSGEIADASASKVFAAQAAQWAGPLLEDVVSRHGDPADPETAALLRWLDVHRKRNTVLTFGGGVDEIQRELIATAGLGLERVPR</sequence>
<evidence type="ECO:0000256" key="5">
    <source>
        <dbReference type="ARBA" id="ARBA00023002"/>
    </source>
</evidence>
<comment type="caution">
    <text evidence="10">The sequence shown here is derived from an EMBL/GenBank/DDBJ whole genome shotgun (WGS) entry which is preliminary data.</text>
</comment>
<evidence type="ECO:0000256" key="1">
    <source>
        <dbReference type="ARBA" id="ARBA00001974"/>
    </source>
</evidence>
<dbReference type="InterPro" id="IPR036250">
    <property type="entry name" value="AcylCo_DH-like_C"/>
</dbReference>
<dbReference type="Gene3D" id="1.20.140.10">
    <property type="entry name" value="Butyryl-CoA Dehydrogenase, subunit A, domain 3"/>
    <property type="match status" value="1"/>
</dbReference>
<dbReference type="PANTHER" id="PTHR43292">
    <property type="entry name" value="ACYL-COA DEHYDROGENASE"/>
    <property type="match status" value="1"/>
</dbReference>
<evidence type="ECO:0000259" key="7">
    <source>
        <dbReference type="Pfam" id="PF00441"/>
    </source>
</evidence>
<evidence type="ECO:0000259" key="9">
    <source>
        <dbReference type="Pfam" id="PF02771"/>
    </source>
</evidence>
<feature type="domain" description="Acyl-CoA dehydrogenase/oxidase N-terminal" evidence="9">
    <location>
        <begin position="6"/>
        <end position="118"/>
    </location>
</feature>
<dbReference type="InterPro" id="IPR046373">
    <property type="entry name" value="Acyl-CoA_Oxase/DH_mid-dom_sf"/>
</dbReference>
<keyword evidence="5 6" id="KW-0560">Oxidoreductase</keyword>
<evidence type="ECO:0000259" key="8">
    <source>
        <dbReference type="Pfam" id="PF02770"/>
    </source>
</evidence>
<proteinExistence type="inferred from homology"/>
<keyword evidence="11" id="KW-1185">Reference proteome</keyword>
<dbReference type="InterPro" id="IPR037069">
    <property type="entry name" value="AcylCoA_DH/ox_N_sf"/>
</dbReference>
<dbReference type="Pfam" id="PF00441">
    <property type="entry name" value="Acyl-CoA_dh_1"/>
    <property type="match status" value="1"/>
</dbReference>
<dbReference type="Pfam" id="PF02770">
    <property type="entry name" value="Acyl-CoA_dh_M"/>
    <property type="match status" value="1"/>
</dbReference>
<dbReference type="SUPFAM" id="SSF47203">
    <property type="entry name" value="Acyl-CoA dehydrogenase C-terminal domain-like"/>
    <property type="match status" value="1"/>
</dbReference>
<dbReference type="RefSeq" id="WP_344652875.1">
    <property type="nucleotide sequence ID" value="NZ_BAAAGX010000028.1"/>
</dbReference>
<accession>A0ABP3EMC4</accession>
<dbReference type="InterPro" id="IPR006091">
    <property type="entry name" value="Acyl-CoA_Oxase/DH_mid-dom"/>
</dbReference>
<evidence type="ECO:0000313" key="11">
    <source>
        <dbReference type="Proteomes" id="UP001500967"/>
    </source>
</evidence>
<dbReference type="Gene3D" id="2.40.110.10">
    <property type="entry name" value="Butyryl-CoA Dehydrogenase, subunit A, domain 2"/>
    <property type="match status" value="1"/>
</dbReference>
<dbReference type="Proteomes" id="UP001500967">
    <property type="component" value="Unassembled WGS sequence"/>
</dbReference>
<comment type="cofactor">
    <cofactor evidence="1 6">
        <name>FAD</name>
        <dbReference type="ChEBI" id="CHEBI:57692"/>
    </cofactor>
</comment>
<evidence type="ECO:0000256" key="4">
    <source>
        <dbReference type="ARBA" id="ARBA00022827"/>
    </source>
</evidence>
<evidence type="ECO:0000256" key="3">
    <source>
        <dbReference type="ARBA" id="ARBA00022630"/>
    </source>
</evidence>
<protein>
    <submittedName>
        <fullName evidence="10">Acyl-CoA dehydrogenase family protein</fullName>
    </submittedName>
</protein>
<evidence type="ECO:0000313" key="10">
    <source>
        <dbReference type="EMBL" id="GAA0269872.1"/>
    </source>
</evidence>
<dbReference type="InterPro" id="IPR009100">
    <property type="entry name" value="AcylCoA_DH/oxidase_NM_dom_sf"/>
</dbReference>
<dbReference type="InterPro" id="IPR009075">
    <property type="entry name" value="AcylCo_DH/oxidase_C"/>
</dbReference>
<evidence type="ECO:0000256" key="6">
    <source>
        <dbReference type="RuleBase" id="RU362125"/>
    </source>
</evidence>
<organism evidence="10 11">
    <name type="scientific">Cryptosporangium japonicum</name>
    <dbReference type="NCBI Taxonomy" id="80872"/>
    <lineage>
        <taxon>Bacteria</taxon>
        <taxon>Bacillati</taxon>
        <taxon>Actinomycetota</taxon>
        <taxon>Actinomycetes</taxon>
        <taxon>Cryptosporangiales</taxon>
        <taxon>Cryptosporangiaceae</taxon>
        <taxon>Cryptosporangium</taxon>
    </lineage>
</organism>